<feature type="domain" description="RING-type" evidence="5">
    <location>
        <begin position="18"/>
        <end position="60"/>
    </location>
</feature>
<dbReference type="Pfam" id="PF15227">
    <property type="entry name" value="zf-C3HC4_4"/>
    <property type="match status" value="1"/>
</dbReference>
<evidence type="ECO:0000313" key="6">
    <source>
        <dbReference type="EMBL" id="CAI9611004.1"/>
    </source>
</evidence>
<evidence type="ECO:0000256" key="1">
    <source>
        <dbReference type="ARBA" id="ARBA00022723"/>
    </source>
</evidence>
<protein>
    <recommendedName>
        <fullName evidence="5">RING-type domain-containing protein</fullName>
    </recommendedName>
</protein>
<dbReference type="InterPro" id="IPR001841">
    <property type="entry name" value="Znf_RING"/>
</dbReference>
<dbReference type="EMBL" id="CATNWA010019055">
    <property type="protein sequence ID" value="CAI9611004.1"/>
    <property type="molecule type" value="Genomic_DNA"/>
</dbReference>
<proteinExistence type="predicted"/>
<comment type="caution">
    <text evidence="6">The sequence shown here is derived from an EMBL/GenBank/DDBJ whole genome shotgun (WGS) entry which is preliminary data.</text>
</comment>
<accession>A0ABN9GPG5</accession>
<keyword evidence="3" id="KW-0862">Zinc</keyword>
<dbReference type="PROSITE" id="PS50089">
    <property type="entry name" value="ZF_RING_2"/>
    <property type="match status" value="1"/>
</dbReference>
<keyword evidence="2 4" id="KW-0863">Zinc-finger</keyword>
<feature type="non-terminal residue" evidence="6">
    <location>
        <position position="100"/>
    </location>
</feature>
<dbReference type="PROSITE" id="PS00518">
    <property type="entry name" value="ZF_RING_1"/>
    <property type="match status" value="1"/>
</dbReference>
<organism evidence="6 7">
    <name type="scientific">Staurois parvus</name>
    <dbReference type="NCBI Taxonomy" id="386267"/>
    <lineage>
        <taxon>Eukaryota</taxon>
        <taxon>Metazoa</taxon>
        <taxon>Chordata</taxon>
        <taxon>Craniata</taxon>
        <taxon>Vertebrata</taxon>
        <taxon>Euteleostomi</taxon>
        <taxon>Amphibia</taxon>
        <taxon>Batrachia</taxon>
        <taxon>Anura</taxon>
        <taxon>Neobatrachia</taxon>
        <taxon>Ranoidea</taxon>
        <taxon>Ranidae</taxon>
        <taxon>Staurois</taxon>
    </lineage>
</organism>
<dbReference type="Proteomes" id="UP001162483">
    <property type="component" value="Unassembled WGS sequence"/>
</dbReference>
<evidence type="ECO:0000313" key="7">
    <source>
        <dbReference type="Proteomes" id="UP001162483"/>
    </source>
</evidence>
<name>A0ABN9GPG5_9NEOB</name>
<reference evidence="6" key="1">
    <citation type="submission" date="2023-05" db="EMBL/GenBank/DDBJ databases">
        <authorList>
            <person name="Stuckert A."/>
        </authorList>
    </citation>
    <scope>NUCLEOTIDE SEQUENCE</scope>
</reference>
<dbReference type="InterPro" id="IPR013083">
    <property type="entry name" value="Znf_RING/FYVE/PHD"/>
</dbReference>
<evidence type="ECO:0000256" key="4">
    <source>
        <dbReference type="PROSITE-ProRule" id="PRU00175"/>
    </source>
</evidence>
<dbReference type="InterPro" id="IPR050143">
    <property type="entry name" value="TRIM/RBCC"/>
</dbReference>
<keyword evidence="7" id="KW-1185">Reference proteome</keyword>
<evidence type="ECO:0000259" key="5">
    <source>
        <dbReference type="PROSITE" id="PS50089"/>
    </source>
</evidence>
<gene>
    <name evidence="6" type="ORF">SPARVUS_LOCUS14478713</name>
</gene>
<dbReference type="Gene3D" id="3.30.40.10">
    <property type="entry name" value="Zinc/RING finger domain, C3HC4 (zinc finger)"/>
    <property type="match status" value="1"/>
</dbReference>
<evidence type="ECO:0000256" key="2">
    <source>
        <dbReference type="ARBA" id="ARBA00022771"/>
    </source>
</evidence>
<keyword evidence="1" id="KW-0479">Metal-binding</keyword>
<dbReference type="InterPro" id="IPR017907">
    <property type="entry name" value="Znf_RING_CS"/>
</dbReference>
<evidence type="ECO:0000256" key="3">
    <source>
        <dbReference type="ARBA" id="ARBA00022833"/>
    </source>
</evidence>
<dbReference type="PANTHER" id="PTHR24103">
    <property type="entry name" value="E3 UBIQUITIN-PROTEIN LIGASE TRIM"/>
    <property type="match status" value="1"/>
</dbReference>
<dbReference type="SMART" id="SM00184">
    <property type="entry name" value="RING"/>
    <property type="match status" value="1"/>
</dbReference>
<dbReference type="SUPFAM" id="SSF57850">
    <property type="entry name" value="RING/U-box"/>
    <property type="match status" value="1"/>
</dbReference>
<sequence>MSQEGAAHLYKLEEDITCSICFEELSDPVSITCGHTFCRGCITKYWNSPKLQEYRCPECRKVCPKDQLIPNYRLKNMVNKVQMATKEEKKKNRFLFQMKT</sequence>